<dbReference type="Proteomes" id="UP000815846">
    <property type="component" value="Unassembled WGS sequence"/>
</dbReference>
<protein>
    <submittedName>
        <fullName evidence="1">Uncharacterized protein</fullName>
    </submittedName>
</protein>
<evidence type="ECO:0000313" key="1">
    <source>
        <dbReference type="EMBL" id="TYK65452.1"/>
    </source>
</evidence>
<evidence type="ECO:0000313" key="2">
    <source>
        <dbReference type="Proteomes" id="UP000815846"/>
    </source>
</evidence>
<organism evidence="1 2">
    <name type="scientific">Colwellia echini</name>
    <dbReference type="NCBI Taxonomy" id="1982103"/>
    <lineage>
        <taxon>Bacteria</taxon>
        <taxon>Pseudomonadati</taxon>
        <taxon>Pseudomonadota</taxon>
        <taxon>Gammaproteobacteria</taxon>
        <taxon>Alteromonadales</taxon>
        <taxon>Colwelliaceae</taxon>
        <taxon>Colwellia</taxon>
    </lineage>
</organism>
<name>A0ABY3MWN5_9GAMM</name>
<dbReference type="RefSeq" id="WP_148747757.1">
    <property type="nucleotide sequence ID" value="NZ_PJAI02000010.1"/>
</dbReference>
<sequence>MKLFIIKRLLMSVKLLEKIILTKQISKNIPIMAILLLPLIILSGNSSANDNDVIEVTDKVELKTSFIKGNKELPQVLYIVPWQEIKKVTQKPDNMVLHSLYGDVFKPVTPEDLIE</sequence>
<gene>
    <name evidence="1" type="ORF">CWS31_010170</name>
</gene>
<comment type="caution">
    <text evidence="1">The sequence shown here is derived from an EMBL/GenBank/DDBJ whole genome shotgun (WGS) entry which is preliminary data.</text>
</comment>
<dbReference type="EMBL" id="PJAI02000010">
    <property type="protein sequence ID" value="TYK65452.1"/>
    <property type="molecule type" value="Genomic_DNA"/>
</dbReference>
<accession>A0ABY3MWN5</accession>
<reference evidence="1 2" key="1">
    <citation type="submission" date="2019-08" db="EMBL/GenBank/DDBJ databases">
        <title>Microbe sample from Colwellia echini.</title>
        <authorList>
            <person name="Christiansen L."/>
            <person name="Pathiraja D."/>
            <person name="Schultz-Johansen M."/>
            <person name="Choi I.-G."/>
            <person name="Stougaard P."/>
        </authorList>
    </citation>
    <scope>NUCLEOTIDE SEQUENCE [LARGE SCALE GENOMIC DNA]</scope>
    <source>
        <strain evidence="1 2">A3</strain>
    </source>
</reference>
<proteinExistence type="predicted"/>
<keyword evidence="2" id="KW-1185">Reference proteome</keyword>